<reference evidence="1" key="1">
    <citation type="submission" date="2021-03" db="EMBL/GenBank/DDBJ databases">
        <authorList>
            <consortium name="DOE Joint Genome Institute"/>
            <person name="Ahrendt S."/>
            <person name="Looney B.P."/>
            <person name="Miyauchi S."/>
            <person name="Morin E."/>
            <person name="Drula E."/>
            <person name="Courty P.E."/>
            <person name="Chicoki N."/>
            <person name="Fauchery L."/>
            <person name="Kohler A."/>
            <person name="Kuo A."/>
            <person name="Labutti K."/>
            <person name="Pangilinan J."/>
            <person name="Lipzen A."/>
            <person name="Riley R."/>
            <person name="Andreopoulos W."/>
            <person name="He G."/>
            <person name="Johnson J."/>
            <person name="Barry K.W."/>
            <person name="Grigoriev I.V."/>
            <person name="Nagy L."/>
            <person name="Hibbett D."/>
            <person name="Henrissat B."/>
            <person name="Matheny P.B."/>
            <person name="Labbe J."/>
            <person name="Martin F."/>
        </authorList>
    </citation>
    <scope>NUCLEOTIDE SEQUENCE</scope>
    <source>
        <strain evidence="1">HHB10654</strain>
    </source>
</reference>
<evidence type="ECO:0000313" key="1">
    <source>
        <dbReference type="EMBL" id="KAI0064783.1"/>
    </source>
</evidence>
<proteinExistence type="predicted"/>
<dbReference type="Proteomes" id="UP000814140">
    <property type="component" value="Unassembled WGS sequence"/>
</dbReference>
<sequence>MSSWDITMALATSLSLDDLPAQSDPPSGDPSEFDTPVLAAVAAARARTYDAVCLPLTNTTWRDRWTRMCILSGDRDGDTHAEAEARAEAWRANPVFELEELTMTRLDEAEGVIAMVSDWLELDASDDWVRHDSEIALQQELSYASYLDVQTAVLPPPRNRGQIASYGRAINTCLARTPYMQLSIRLPIYDPSIFQSDAAKPSASPPPLATPDSVASFDSRPSTPEIRTPDLRNAPSTKASEAELNATWEMWDIVRSICAYNPRLTLTLDLTPPLPSVPGVLNRWAAEPIRHVFLPASTFIANGKGYPVLPKGSQTFIRDIMKHRPVVILAGAARGRHARGGEAAYLQYVRHLEKTSAAVRQAATAGTVEHFARGYQDFLQAPLQPLMDNLQSVTYQTFEQDPVKYQKYEEAVFRALAEWPPAERIVIAVAGAGRGPLVARCLAAAERAQRSAFVYALEKNPSAYVTLQRRKAAEWGARVALVFGDMRGAALPEQADILVSELLGSFGDNELSPECLDGAQRLLKPDGISIPASYSAYMAPLSSSKLYNEVRAGKDQEKAAETPYVVMFQAVNLLSGHGGGTGGRCGPQVQECWYFEHPRRDGVLGADGVPPTNSHNTRSAQMTFHIPHAGVLHGLAGYFEATLYGDVGLSIHPQRKDLVSKDMLSWFPIFFPLKEPLYLPSNAELQVSIWRLTNARQVWYEWYAESFLPVLHPAPAQPPPGPAPRVDGRGSFVAAPATPFATPSPVVEAMDNPFLADRPPARLSPKRVEEDDARRDAGVVKIGQTTLHNPGGRSSWIGL</sequence>
<comment type="caution">
    <text evidence="1">The sequence shown here is derived from an EMBL/GenBank/DDBJ whole genome shotgun (WGS) entry which is preliminary data.</text>
</comment>
<reference evidence="1" key="2">
    <citation type="journal article" date="2022" name="New Phytol.">
        <title>Evolutionary transition to the ectomycorrhizal habit in the genomes of a hyperdiverse lineage of mushroom-forming fungi.</title>
        <authorList>
            <person name="Looney B."/>
            <person name="Miyauchi S."/>
            <person name="Morin E."/>
            <person name="Drula E."/>
            <person name="Courty P.E."/>
            <person name="Kohler A."/>
            <person name="Kuo A."/>
            <person name="LaButti K."/>
            <person name="Pangilinan J."/>
            <person name="Lipzen A."/>
            <person name="Riley R."/>
            <person name="Andreopoulos W."/>
            <person name="He G."/>
            <person name="Johnson J."/>
            <person name="Nolan M."/>
            <person name="Tritt A."/>
            <person name="Barry K.W."/>
            <person name="Grigoriev I.V."/>
            <person name="Nagy L.G."/>
            <person name="Hibbett D."/>
            <person name="Henrissat B."/>
            <person name="Matheny P.B."/>
            <person name="Labbe J."/>
            <person name="Martin F.M."/>
        </authorList>
    </citation>
    <scope>NUCLEOTIDE SEQUENCE</scope>
    <source>
        <strain evidence="1">HHB10654</strain>
    </source>
</reference>
<protein>
    <submittedName>
        <fullName evidence="1">PRMT5-domain-containing protein</fullName>
    </submittedName>
</protein>
<gene>
    <name evidence="1" type="ORF">BV25DRAFT_1906368</name>
</gene>
<organism evidence="1 2">
    <name type="scientific">Artomyces pyxidatus</name>
    <dbReference type="NCBI Taxonomy" id="48021"/>
    <lineage>
        <taxon>Eukaryota</taxon>
        <taxon>Fungi</taxon>
        <taxon>Dikarya</taxon>
        <taxon>Basidiomycota</taxon>
        <taxon>Agaricomycotina</taxon>
        <taxon>Agaricomycetes</taxon>
        <taxon>Russulales</taxon>
        <taxon>Auriscalpiaceae</taxon>
        <taxon>Artomyces</taxon>
    </lineage>
</organism>
<accession>A0ACB8T7M4</accession>
<name>A0ACB8T7M4_9AGAM</name>
<evidence type="ECO:0000313" key="2">
    <source>
        <dbReference type="Proteomes" id="UP000814140"/>
    </source>
</evidence>
<dbReference type="EMBL" id="MU277197">
    <property type="protein sequence ID" value="KAI0064783.1"/>
    <property type="molecule type" value="Genomic_DNA"/>
</dbReference>
<keyword evidence="2" id="KW-1185">Reference proteome</keyword>